<keyword evidence="2" id="KW-0614">Plasmid</keyword>
<dbReference type="EMBL" id="CP009439">
    <property type="protein sequence ID" value="AIS02462.1"/>
    <property type="molecule type" value="Genomic_DNA"/>
</dbReference>
<dbReference type="AntiFam" id="ANF00057">
    <property type="entry name" value="Translation of E. coli type CRISPR repeat"/>
</dbReference>
<feature type="region of interest" description="Disordered" evidence="1">
    <location>
        <begin position="1"/>
        <end position="275"/>
    </location>
</feature>
<dbReference type="HOGENOM" id="CLU_769288_0_0_11"/>
<feature type="compositionally biased region" description="Low complexity" evidence="1">
    <location>
        <begin position="94"/>
        <end position="108"/>
    </location>
</feature>
<accession>A0A089XKI0</accession>
<organism evidence="2 3">
    <name type="scientific">Streptomyces glaucescens</name>
    <dbReference type="NCBI Taxonomy" id="1907"/>
    <lineage>
        <taxon>Bacteria</taxon>
        <taxon>Bacillati</taxon>
        <taxon>Actinomycetota</taxon>
        <taxon>Actinomycetes</taxon>
        <taxon>Kitasatosporales</taxon>
        <taxon>Streptomycetaceae</taxon>
        <taxon>Streptomyces</taxon>
    </lineage>
</organism>
<dbReference type="Proteomes" id="UP000029482">
    <property type="component" value="Plasmid pSglau1"/>
</dbReference>
<proteinExistence type="predicted"/>
<gene>
    <name evidence="2" type="ORF">SGLAU_32650</name>
</gene>
<protein>
    <submittedName>
        <fullName evidence="2">Uncharacterized protein</fullName>
    </submittedName>
</protein>
<dbReference type="AlphaFoldDB" id="A0A089XKI0"/>
<geneLocation type="plasmid" evidence="2 3">
    <name>pSglau1</name>
</geneLocation>
<feature type="compositionally biased region" description="Pro residues" evidence="1">
    <location>
        <begin position="238"/>
        <end position="249"/>
    </location>
</feature>
<dbReference type="eggNOG" id="ENOG5031TN0">
    <property type="taxonomic scope" value="Bacteria"/>
</dbReference>
<feature type="compositionally biased region" description="Low complexity" evidence="1">
    <location>
        <begin position="13"/>
        <end position="30"/>
    </location>
</feature>
<keyword evidence="3" id="KW-1185">Reference proteome</keyword>
<evidence type="ECO:0000313" key="2">
    <source>
        <dbReference type="EMBL" id="AIS02462.1"/>
    </source>
</evidence>
<feature type="compositionally biased region" description="Basic and acidic residues" evidence="1">
    <location>
        <begin position="160"/>
        <end position="172"/>
    </location>
</feature>
<dbReference type="KEGG" id="sgu:SGLAU_32650"/>
<feature type="compositionally biased region" description="Polar residues" evidence="1">
    <location>
        <begin position="35"/>
        <end position="44"/>
    </location>
</feature>
<evidence type="ECO:0000256" key="1">
    <source>
        <dbReference type="SAM" id="MobiDB-lite"/>
    </source>
</evidence>
<name>A0A089XKI0_STRGA</name>
<reference evidence="3" key="1">
    <citation type="journal article" date="2015" name="J. Biotechnol.">
        <title>Complete genome sequence of the actinobacterium Streptomyces glaucescens GLA.O (DSM 40922) consisting of a linear chromosome and one linear plasmid.</title>
        <authorList>
            <person name="Ortseifen V."/>
            <person name="Winkler A."/>
            <person name="Albersmeier A."/>
            <person name="Wendler S."/>
            <person name="Puhler A."/>
            <person name="Kalinowski J."/>
            <person name="Ruckert C."/>
        </authorList>
    </citation>
    <scope>NUCLEOTIDE SEQUENCE [LARGE SCALE GENOMIC DNA]</scope>
    <source>
        <strain evidence="3">DSM 40922 / GLA O</strain>
        <plasmid evidence="3">pSglau1</plasmid>
    </source>
</reference>
<sequence length="360" mass="37837">MNVCSPRPRGWSRGARPATARPRLLPAPAGMVPRSPTTRHSNSAAPRARGDGPPRAGPTEPGEVCSPRPRGWSRQPGDSLRSTHLLPAPAGMVPRRTTPRATSSAAPRARGDGPDYSLEAASWSSCSPRPRGWSSKAAGQVPDPRLLPAPAGMVPASRTARAERCTAPRARGDGPSLPGRLAFPGRCSPRPRGWSQPAPRTGRADGLLPAPAGMVPGSREAMKILGPAPRARGDGPQPARPRPPSPHCSPRPRGWSRAAPAVRGRRQLLPAPAGMVPKVLGLRRVDPPAPRARGDGPRRQHLAAFSRRCSPRPGGWPQAADDAVVVAELLPAPAGMSQRRVPAARRPRLLPAPAGMVGCR</sequence>
<evidence type="ECO:0000313" key="3">
    <source>
        <dbReference type="Proteomes" id="UP000029482"/>
    </source>
</evidence>
<feature type="compositionally biased region" description="Low complexity" evidence="1">
    <location>
        <begin position="226"/>
        <end position="237"/>
    </location>
</feature>